<comment type="similarity">
    <text evidence="1">Belongs to the SNAP-25 family.</text>
</comment>
<evidence type="ECO:0000256" key="2">
    <source>
        <dbReference type="ARBA" id="ARBA00022927"/>
    </source>
</evidence>
<dbReference type="Proteomes" id="UP000824469">
    <property type="component" value="Unassembled WGS sequence"/>
</dbReference>
<evidence type="ECO:0000313" key="5">
    <source>
        <dbReference type="EMBL" id="KAH9315184.1"/>
    </source>
</evidence>
<dbReference type="OMA" id="ADMTNPF"/>
<keyword evidence="2" id="KW-0813">Transport</keyword>
<dbReference type="PANTHER" id="PTHR19305">
    <property type="entry name" value="SYNAPTOSOMAL ASSOCIATED PROTEIN"/>
    <property type="match status" value="1"/>
</dbReference>
<feature type="domain" description="T-SNARE coiled-coil homology" evidence="4">
    <location>
        <begin position="166"/>
        <end position="228"/>
    </location>
</feature>
<name>A0AA38L7T9_TAXCH</name>
<dbReference type="CDD" id="cd15841">
    <property type="entry name" value="SNARE_Qc"/>
    <property type="match status" value="1"/>
</dbReference>
<keyword evidence="6" id="KW-1185">Reference proteome</keyword>
<evidence type="ECO:0000313" key="6">
    <source>
        <dbReference type="Proteomes" id="UP000824469"/>
    </source>
</evidence>
<dbReference type="Gene3D" id="1.20.5.110">
    <property type="match status" value="2"/>
</dbReference>
<dbReference type="GO" id="GO:0015031">
    <property type="term" value="P:protein transport"/>
    <property type="evidence" value="ECO:0007669"/>
    <property type="project" value="UniProtKB-KW"/>
</dbReference>
<accession>A0AA38L7T9</accession>
<feature type="coiled-coil region" evidence="3">
    <location>
        <begin position="40"/>
        <end position="71"/>
    </location>
</feature>
<dbReference type="SUPFAM" id="SSF58038">
    <property type="entry name" value="SNARE fusion complex"/>
    <property type="match status" value="2"/>
</dbReference>
<protein>
    <recommendedName>
        <fullName evidence="4">t-SNARE coiled-coil homology domain-containing protein</fullName>
    </recommendedName>
</protein>
<reference evidence="5 6" key="1">
    <citation type="journal article" date="2021" name="Nat. Plants">
        <title>The Taxus genome provides insights into paclitaxel biosynthesis.</title>
        <authorList>
            <person name="Xiong X."/>
            <person name="Gou J."/>
            <person name="Liao Q."/>
            <person name="Li Y."/>
            <person name="Zhou Q."/>
            <person name="Bi G."/>
            <person name="Li C."/>
            <person name="Du R."/>
            <person name="Wang X."/>
            <person name="Sun T."/>
            <person name="Guo L."/>
            <person name="Liang H."/>
            <person name="Lu P."/>
            <person name="Wu Y."/>
            <person name="Zhang Z."/>
            <person name="Ro D.K."/>
            <person name="Shang Y."/>
            <person name="Huang S."/>
            <person name="Yan J."/>
        </authorList>
    </citation>
    <scope>NUCLEOTIDE SEQUENCE [LARGE SCALE GENOMIC DNA]</scope>
    <source>
        <strain evidence="5">Ta-2019</strain>
    </source>
</reference>
<dbReference type="EMBL" id="JAHRHJ020000005">
    <property type="protein sequence ID" value="KAH9315184.1"/>
    <property type="molecule type" value="Genomic_DNA"/>
</dbReference>
<sequence length="231" mass="25915">MAGARRNLTGRLLSNASAASFSSLDFDLNEDHANKTLQQCEETTATVENCKKLAEEMEEEAAKTLANLYEQGQLIRRTHNVAVDIDHHLTTGEKLLGSLGGIFSRSWRPRITRPINGPANIQYNSAEMRGNILEQRQELGLLKSSCNKGNTRIFSSNAETTEDLIQMEKEKQEDSLSDLSKLMHQLKDMAIDMGQEIRRQNKALDHTSDDISELGYRVRGANARSRRLLGK</sequence>
<evidence type="ECO:0000259" key="4">
    <source>
        <dbReference type="PROSITE" id="PS50192"/>
    </source>
</evidence>
<keyword evidence="3" id="KW-0175">Coiled coil</keyword>
<dbReference type="PROSITE" id="PS50192">
    <property type="entry name" value="T_SNARE"/>
    <property type="match status" value="1"/>
</dbReference>
<evidence type="ECO:0000256" key="1">
    <source>
        <dbReference type="ARBA" id="ARBA00009480"/>
    </source>
</evidence>
<keyword evidence="2" id="KW-0653">Protein transport</keyword>
<proteinExistence type="inferred from homology"/>
<dbReference type="PANTHER" id="PTHR19305:SF9">
    <property type="entry name" value="SYNAPTOSOMAL-ASSOCIATED PROTEIN 29"/>
    <property type="match status" value="1"/>
</dbReference>
<organism evidence="5 6">
    <name type="scientific">Taxus chinensis</name>
    <name type="common">Chinese yew</name>
    <name type="synonym">Taxus wallichiana var. chinensis</name>
    <dbReference type="NCBI Taxonomy" id="29808"/>
    <lineage>
        <taxon>Eukaryota</taxon>
        <taxon>Viridiplantae</taxon>
        <taxon>Streptophyta</taxon>
        <taxon>Embryophyta</taxon>
        <taxon>Tracheophyta</taxon>
        <taxon>Spermatophyta</taxon>
        <taxon>Pinopsida</taxon>
        <taxon>Pinidae</taxon>
        <taxon>Conifers II</taxon>
        <taxon>Cupressales</taxon>
        <taxon>Taxaceae</taxon>
        <taxon>Taxus</taxon>
    </lineage>
</organism>
<comment type="caution">
    <text evidence="5">The sequence shown here is derived from an EMBL/GenBank/DDBJ whole genome shotgun (WGS) entry which is preliminary data.</text>
</comment>
<dbReference type="AlphaFoldDB" id="A0AA38L7T9"/>
<dbReference type="InterPro" id="IPR000727">
    <property type="entry name" value="T_SNARE_dom"/>
</dbReference>
<dbReference type="GO" id="GO:0005886">
    <property type="term" value="C:plasma membrane"/>
    <property type="evidence" value="ECO:0007669"/>
    <property type="project" value="TreeGrafter"/>
</dbReference>
<evidence type="ECO:0000256" key="3">
    <source>
        <dbReference type="SAM" id="Coils"/>
    </source>
</evidence>
<gene>
    <name evidence="5" type="ORF">KI387_023811</name>
</gene>